<dbReference type="EMBL" id="JAWDGP010000129">
    <property type="protein sequence ID" value="KAK3803432.1"/>
    <property type="molecule type" value="Genomic_DNA"/>
</dbReference>
<name>A0AAE1EE19_9GAST</name>
<proteinExistence type="predicted"/>
<evidence type="ECO:0000313" key="2">
    <source>
        <dbReference type="Proteomes" id="UP001283361"/>
    </source>
</evidence>
<reference evidence="1" key="1">
    <citation type="journal article" date="2023" name="G3 (Bethesda)">
        <title>A reference genome for the long-term kleptoplast-retaining sea slug Elysia crispata morphotype clarki.</title>
        <authorList>
            <person name="Eastman K.E."/>
            <person name="Pendleton A.L."/>
            <person name="Shaikh M.A."/>
            <person name="Suttiyut T."/>
            <person name="Ogas R."/>
            <person name="Tomko P."/>
            <person name="Gavelis G."/>
            <person name="Widhalm J.R."/>
            <person name="Wisecaver J.H."/>
        </authorList>
    </citation>
    <scope>NUCLEOTIDE SEQUENCE</scope>
    <source>
        <strain evidence="1">ECLA1</strain>
    </source>
</reference>
<gene>
    <name evidence="1" type="ORF">RRG08_041022</name>
</gene>
<keyword evidence="2" id="KW-1185">Reference proteome</keyword>
<accession>A0AAE1EE19</accession>
<protein>
    <submittedName>
        <fullName evidence="1">Uncharacterized protein</fullName>
    </submittedName>
</protein>
<dbReference type="AlphaFoldDB" id="A0AAE1EE19"/>
<evidence type="ECO:0000313" key="1">
    <source>
        <dbReference type="EMBL" id="KAK3803432.1"/>
    </source>
</evidence>
<organism evidence="1 2">
    <name type="scientific">Elysia crispata</name>
    <name type="common">lettuce slug</name>
    <dbReference type="NCBI Taxonomy" id="231223"/>
    <lineage>
        <taxon>Eukaryota</taxon>
        <taxon>Metazoa</taxon>
        <taxon>Spiralia</taxon>
        <taxon>Lophotrochozoa</taxon>
        <taxon>Mollusca</taxon>
        <taxon>Gastropoda</taxon>
        <taxon>Heterobranchia</taxon>
        <taxon>Euthyneura</taxon>
        <taxon>Panpulmonata</taxon>
        <taxon>Sacoglossa</taxon>
        <taxon>Placobranchoidea</taxon>
        <taxon>Plakobranchidae</taxon>
        <taxon>Elysia</taxon>
    </lineage>
</organism>
<sequence length="67" mass="7654">MDASRKMRNMLMEEGKQRTSFGFFYNCACERWAKIVGGISFLRVEACAEEFIAKEVSVLLEKVFGHG</sequence>
<comment type="caution">
    <text evidence="1">The sequence shown here is derived from an EMBL/GenBank/DDBJ whole genome shotgun (WGS) entry which is preliminary data.</text>
</comment>
<dbReference type="Proteomes" id="UP001283361">
    <property type="component" value="Unassembled WGS sequence"/>
</dbReference>